<organism evidence="1 2">
    <name type="scientific">Sinorhizobium fredii (strain NBRC 101917 / NGR234)</name>
    <dbReference type="NCBI Taxonomy" id="394"/>
    <lineage>
        <taxon>Bacteria</taxon>
        <taxon>Pseudomonadati</taxon>
        <taxon>Pseudomonadota</taxon>
        <taxon>Alphaproteobacteria</taxon>
        <taxon>Hyphomicrobiales</taxon>
        <taxon>Rhizobiaceae</taxon>
        <taxon>Sinorhizobium/Ensifer group</taxon>
        <taxon>Sinorhizobium</taxon>
    </lineage>
</organism>
<dbReference type="Proteomes" id="UP000001054">
    <property type="component" value="Chromosome"/>
</dbReference>
<dbReference type="STRING" id="394.NGR_c31210"/>
<proteinExistence type="predicted"/>
<gene>
    <name evidence="1" type="ordered locus">NGR_c31210</name>
</gene>
<dbReference type="OrthoDB" id="7058586at2"/>
<protein>
    <recommendedName>
        <fullName evidence="3">DUF2867 domain-containing protein</fullName>
    </recommendedName>
</protein>
<evidence type="ECO:0008006" key="3">
    <source>
        <dbReference type="Google" id="ProtNLM"/>
    </source>
</evidence>
<name>C3M9T1_SINFN</name>
<dbReference type="HOGENOM" id="CLU_116730_1_0_5"/>
<evidence type="ECO:0000313" key="2">
    <source>
        <dbReference type="Proteomes" id="UP000001054"/>
    </source>
</evidence>
<dbReference type="eggNOG" id="ENOG5032UR5">
    <property type="taxonomic scope" value="Bacteria"/>
</dbReference>
<dbReference type="RefSeq" id="WP_012709608.1">
    <property type="nucleotide sequence ID" value="NC_012587.1"/>
</dbReference>
<sequence>MKPRSVAARLPNTCLPGANWADCYELLFLGERLTAHEAARRALGSAPRWIGSLLALRNRLVAPLGLKAAAPAGDASLIGAFPILRESEGEAVLGFDDRHLDFRIVVEVRDGPADSQVIGVTTLVRRRSLFGYLYLAAVTPFHKAIVPALLAQLNEPARPVT</sequence>
<dbReference type="EMBL" id="CP001389">
    <property type="protein sequence ID" value="ACP26856.1"/>
    <property type="molecule type" value="Genomic_DNA"/>
</dbReference>
<dbReference type="InterPro" id="IPR021295">
    <property type="entry name" value="DUF2867"/>
</dbReference>
<dbReference type="KEGG" id="rhi:NGR_c31210"/>
<keyword evidence="2" id="KW-1185">Reference proteome</keyword>
<dbReference type="AlphaFoldDB" id="C3M9T1"/>
<reference evidence="1 2" key="1">
    <citation type="journal article" date="2009" name="Appl. Environ. Microbiol.">
        <title>Rhizobium sp. strain NGR234 possesses a remarkable number of secretion systems.</title>
        <authorList>
            <person name="Schmeisser C."/>
            <person name="Liesegang H."/>
            <person name="Krysciak D."/>
            <person name="Bakkou N."/>
            <person name="Le Quere A."/>
            <person name="Wollherr A."/>
            <person name="Heinemeyer I."/>
            <person name="Morgenstern B."/>
            <person name="Pommerening-Roeser A."/>
            <person name="Flores M."/>
            <person name="Palacios R."/>
            <person name="Brenner S."/>
            <person name="Gottschalk G."/>
            <person name="Schmitz R.A."/>
            <person name="Broughton W.J."/>
            <person name="Perret X."/>
            <person name="Strittmatter A.W."/>
            <person name="Streit W.R."/>
        </authorList>
    </citation>
    <scope>NUCLEOTIDE SEQUENCE [LARGE SCALE GENOMIC DNA]</scope>
    <source>
        <strain evidence="2">NBRC 101917 / NGR234</strain>
    </source>
</reference>
<dbReference type="PATRIC" id="fig|394.7.peg.5959"/>
<accession>C3M9T1</accession>
<dbReference type="Pfam" id="PF11066">
    <property type="entry name" value="DUF2867"/>
    <property type="match status" value="1"/>
</dbReference>
<evidence type="ECO:0000313" key="1">
    <source>
        <dbReference type="EMBL" id="ACP26856.1"/>
    </source>
</evidence>